<dbReference type="Proteomes" id="UP000602050">
    <property type="component" value="Unassembled WGS sequence"/>
</dbReference>
<reference evidence="3" key="2">
    <citation type="submission" date="2020-09" db="EMBL/GenBank/DDBJ databases">
        <authorList>
            <person name="Sun Q."/>
            <person name="Zhou Y."/>
        </authorList>
    </citation>
    <scope>NUCLEOTIDE SEQUENCE</scope>
    <source>
        <strain evidence="3">CGMCC 1.12360</strain>
    </source>
</reference>
<accession>A0A8J2XDZ4</accession>
<dbReference type="RefSeq" id="WP_188391938.1">
    <property type="nucleotide sequence ID" value="NZ_BMEV01000026.1"/>
</dbReference>
<evidence type="ECO:0000313" key="3">
    <source>
        <dbReference type="EMBL" id="GFZ75677.1"/>
    </source>
</evidence>
<comment type="caution">
    <text evidence="3">The sequence shown here is derived from an EMBL/GenBank/DDBJ whole genome shotgun (WGS) entry which is preliminary data.</text>
</comment>
<feature type="domain" description="LiaF transmembrane" evidence="2">
    <location>
        <begin position="6"/>
        <end position="102"/>
    </location>
</feature>
<protein>
    <recommendedName>
        <fullName evidence="2">LiaF transmembrane domain-containing protein</fullName>
    </recommendedName>
</protein>
<dbReference type="Pfam" id="PF22570">
    <property type="entry name" value="LiaF-TM"/>
    <property type="match status" value="1"/>
</dbReference>
<gene>
    <name evidence="3" type="ORF">GCM10010978_16720</name>
</gene>
<keyword evidence="4" id="KW-1185">Reference proteome</keyword>
<dbReference type="AlphaFoldDB" id="A0A8J2XDZ4"/>
<evidence type="ECO:0000259" key="2">
    <source>
        <dbReference type="Pfam" id="PF22570"/>
    </source>
</evidence>
<keyword evidence="1" id="KW-0472">Membrane</keyword>
<keyword evidence="1" id="KW-1133">Transmembrane helix</keyword>
<feature type="transmembrane region" description="Helical" evidence="1">
    <location>
        <begin position="81"/>
        <end position="100"/>
    </location>
</feature>
<sequence>MAGRIWLGLIFLFFGIGLLLHQMEIIHLGQVLSNWWPVIFIIIGVIQFNHRTSLSAITGVIFVLIGLFFFAQQWFNMNLIAYFWPIIFIVFGFSLILTRVKQKPSTHRKGKLNSFVLFSGTDVKSYSQPFPGGNVTAVFGHAEIDLRDAVIAEGAVLDVSIIFGGVTVRVPKNVRVEIMGTPIFGGWEDSTEISSNDGEIPVLKINCLTIFGGAEIKN</sequence>
<keyword evidence="1" id="KW-0812">Transmembrane</keyword>
<dbReference type="EMBL" id="BMEV01000026">
    <property type="protein sequence ID" value="GFZ75677.1"/>
    <property type="molecule type" value="Genomic_DNA"/>
</dbReference>
<feature type="transmembrane region" description="Helical" evidence="1">
    <location>
        <begin position="56"/>
        <end position="75"/>
    </location>
</feature>
<evidence type="ECO:0000313" key="4">
    <source>
        <dbReference type="Proteomes" id="UP000602050"/>
    </source>
</evidence>
<organism evidence="3 4">
    <name type="scientific">Compostibacillus humi</name>
    <dbReference type="NCBI Taxonomy" id="1245525"/>
    <lineage>
        <taxon>Bacteria</taxon>
        <taxon>Bacillati</taxon>
        <taxon>Bacillota</taxon>
        <taxon>Bacilli</taxon>
        <taxon>Bacillales</taxon>
        <taxon>Bacillaceae</taxon>
        <taxon>Compostibacillus</taxon>
    </lineage>
</organism>
<dbReference type="InterPro" id="IPR054331">
    <property type="entry name" value="LiaF_TM"/>
</dbReference>
<reference evidence="3" key="1">
    <citation type="journal article" date="2014" name="Int. J. Syst. Evol. Microbiol.">
        <title>Complete genome sequence of Corynebacterium casei LMG S-19264T (=DSM 44701T), isolated from a smear-ripened cheese.</title>
        <authorList>
            <consortium name="US DOE Joint Genome Institute (JGI-PGF)"/>
            <person name="Walter F."/>
            <person name="Albersmeier A."/>
            <person name="Kalinowski J."/>
            <person name="Ruckert C."/>
        </authorList>
    </citation>
    <scope>NUCLEOTIDE SEQUENCE</scope>
    <source>
        <strain evidence="3">CGMCC 1.12360</strain>
    </source>
</reference>
<name>A0A8J2XDZ4_9BACI</name>
<feature type="transmembrane region" description="Helical" evidence="1">
    <location>
        <begin position="32"/>
        <end position="49"/>
    </location>
</feature>
<dbReference type="PANTHER" id="PTHR40763:SF5">
    <property type="entry name" value="MEMBRANE PROTEIN"/>
    <property type="match status" value="1"/>
</dbReference>
<proteinExistence type="predicted"/>
<dbReference type="PANTHER" id="PTHR40763">
    <property type="entry name" value="MEMBRANE PROTEIN-RELATED"/>
    <property type="match status" value="1"/>
</dbReference>
<evidence type="ECO:0000256" key="1">
    <source>
        <dbReference type="SAM" id="Phobius"/>
    </source>
</evidence>